<feature type="region of interest" description="Disordered" evidence="1">
    <location>
        <begin position="37"/>
        <end position="78"/>
    </location>
</feature>
<dbReference type="Pfam" id="PF05699">
    <property type="entry name" value="Dimer_Tnp_hAT"/>
    <property type="match status" value="1"/>
</dbReference>
<evidence type="ECO:0000313" key="4">
    <source>
        <dbReference type="Proteomes" id="UP000308197"/>
    </source>
</evidence>
<evidence type="ECO:0000256" key="1">
    <source>
        <dbReference type="SAM" id="MobiDB-lite"/>
    </source>
</evidence>
<dbReference type="GO" id="GO:0046983">
    <property type="term" value="F:protein dimerization activity"/>
    <property type="evidence" value="ECO:0007669"/>
    <property type="project" value="InterPro"/>
</dbReference>
<dbReference type="AlphaFoldDB" id="A0A5C3NZG8"/>
<evidence type="ECO:0000259" key="2">
    <source>
        <dbReference type="Pfam" id="PF05699"/>
    </source>
</evidence>
<reference evidence="3 4" key="1">
    <citation type="journal article" date="2019" name="Nat. Ecol. Evol.">
        <title>Megaphylogeny resolves global patterns of mushroom evolution.</title>
        <authorList>
            <person name="Varga T."/>
            <person name="Krizsan K."/>
            <person name="Foldi C."/>
            <person name="Dima B."/>
            <person name="Sanchez-Garcia M."/>
            <person name="Sanchez-Ramirez S."/>
            <person name="Szollosi G.J."/>
            <person name="Szarkandi J.G."/>
            <person name="Papp V."/>
            <person name="Albert L."/>
            <person name="Andreopoulos W."/>
            <person name="Angelini C."/>
            <person name="Antonin V."/>
            <person name="Barry K.W."/>
            <person name="Bougher N.L."/>
            <person name="Buchanan P."/>
            <person name="Buyck B."/>
            <person name="Bense V."/>
            <person name="Catcheside P."/>
            <person name="Chovatia M."/>
            <person name="Cooper J."/>
            <person name="Damon W."/>
            <person name="Desjardin D."/>
            <person name="Finy P."/>
            <person name="Geml J."/>
            <person name="Haridas S."/>
            <person name="Hughes K."/>
            <person name="Justo A."/>
            <person name="Karasinski D."/>
            <person name="Kautmanova I."/>
            <person name="Kiss B."/>
            <person name="Kocsube S."/>
            <person name="Kotiranta H."/>
            <person name="LaButti K.M."/>
            <person name="Lechner B.E."/>
            <person name="Liimatainen K."/>
            <person name="Lipzen A."/>
            <person name="Lukacs Z."/>
            <person name="Mihaltcheva S."/>
            <person name="Morgado L.N."/>
            <person name="Niskanen T."/>
            <person name="Noordeloos M.E."/>
            <person name="Ohm R.A."/>
            <person name="Ortiz-Santana B."/>
            <person name="Ovrebo C."/>
            <person name="Racz N."/>
            <person name="Riley R."/>
            <person name="Savchenko A."/>
            <person name="Shiryaev A."/>
            <person name="Soop K."/>
            <person name="Spirin V."/>
            <person name="Szebenyi C."/>
            <person name="Tomsovsky M."/>
            <person name="Tulloss R.E."/>
            <person name="Uehling J."/>
            <person name="Grigoriev I.V."/>
            <person name="Vagvolgyi C."/>
            <person name="Papp T."/>
            <person name="Martin F.M."/>
            <person name="Miettinen O."/>
            <person name="Hibbett D.S."/>
            <person name="Nagy L.G."/>
        </authorList>
    </citation>
    <scope>NUCLEOTIDE SEQUENCE [LARGE SCALE GENOMIC DNA]</scope>
    <source>
        <strain evidence="3 4">HHB13444</strain>
    </source>
</reference>
<proteinExistence type="predicted"/>
<accession>A0A5C3NZG8</accession>
<dbReference type="InterPro" id="IPR008906">
    <property type="entry name" value="HATC_C_dom"/>
</dbReference>
<dbReference type="SUPFAM" id="SSF53098">
    <property type="entry name" value="Ribonuclease H-like"/>
    <property type="match status" value="1"/>
</dbReference>
<dbReference type="EMBL" id="ML211514">
    <property type="protein sequence ID" value="TFK82169.1"/>
    <property type="molecule type" value="Genomic_DNA"/>
</dbReference>
<feature type="compositionally biased region" description="Basic and acidic residues" evidence="1">
    <location>
        <begin position="67"/>
        <end position="78"/>
    </location>
</feature>
<feature type="non-terminal residue" evidence="3">
    <location>
        <position position="1"/>
    </location>
</feature>
<keyword evidence="4" id="KW-1185">Reference proteome</keyword>
<protein>
    <recommendedName>
        <fullName evidence="2">HAT C-terminal dimerisation domain-containing protein</fullName>
    </recommendedName>
</protein>
<dbReference type="STRING" id="1314778.A0A5C3NZG8"/>
<feature type="domain" description="HAT C-terminal dimerisation" evidence="2">
    <location>
        <begin position="99"/>
        <end position="163"/>
    </location>
</feature>
<gene>
    <name evidence="3" type="ORF">K466DRAFT_500781</name>
</gene>
<name>A0A5C3NZG8_9APHY</name>
<evidence type="ECO:0000313" key="3">
    <source>
        <dbReference type="EMBL" id="TFK82169.1"/>
    </source>
</evidence>
<dbReference type="Proteomes" id="UP000308197">
    <property type="component" value="Unassembled WGS sequence"/>
</dbReference>
<sequence length="217" mass="24368">WGGEEEYQAALKNKEPNARNWQKFARGVVEKAIIDSNGAAARDADAATASQSRSHAEDGDESEDEYDKSRRERLLEGEGDADGWRAELQRYEADLSPEVTKKTDLVQFWSEHPTVYPTIARMAIDILPVAAASTGAESLFSRAKEVTTDRRSCLDPELLEQIQTLSWHWKGTLPDYASINQETVEVVGEEIKEFEFMESQDALLAEMDEPLWASQGQ</sequence>
<dbReference type="InParanoid" id="A0A5C3NZG8"/>
<organism evidence="3 4">
    <name type="scientific">Polyporus arcularius HHB13444</name>
    <dbReference type="NCBI Taxonomy" id="1314778"/>
    <lineage>
        <taxon>Eukaryota</taxon>
        <taxon>Fungi</taxon>
        <taxon>Dikarya</taxon>
        <taxon>Basidiomycota</taxon>
        <taxon>Agaricomycotina</taxon>
        <taxon>Agaricomycetes</taxon>
        <taxon>Polyporales</taxon>
        <taxon>Polyporaceae</taxon>
        <taxon>Polyporus</taxon>
    </lineage>
</organism>
<dbReference type="InterPro" id="IPR012337">
    <property type="entry name" value="RNaseH-like_sf"/>
</dbReference>